<keyword evidence="3" id="KW-1185">Reference proteome</keyword>
<dbReference type="Pfam" id="PF08667">
    <property type="entry name" value="BetR"/>
    <property type="match status" value="1"/>
</dbReference>
<dbReference type="InterPro" id="IPR010982">
    <property type="entry name" value="Lambda_DNA-bd_dom_sf"/>
</dbReference>
<dbReference type="Gene3D" id="1.10.260.40">
    <property type="entry name" value="lambda repressor-like DNA-binding domains"/>
    <property type="match status" value="1"/>
</dbReference>
<proteinExistence type="predicted"/>
<dbReference type="EMBL" id="BLWC01000002">
    <property type="protein sequence ID" value="GFN01442.1"/>
    <property type="molecule type" value="Genomic_DNA"/>
</dbReference>
<dbReference type="Proteomes" id="UP000498980">
    <property type="component" value="Unassembled WGS sequence"/>
</dbReference>
<sequence length="84" mass="8928">MAALMYATGEDQRALGAGLRLSQAQVSRKQSGRAAWSLTDLDRLAVHYGMPVVDLLSGADHAVSKLSPRRRAALIGGTQTSMAF</sequence>
<name>A0A7J0CG46_9ACTN</name>
<dbReference type="SUPFAM" id="SSF47413">
    <property type="entry name" value="lambda repressor-like DNA-binding domains"/>
    <property type="match status" value="1"/>
</dbReference>
<evidence type="ECO:0000313" key="3">
    <source>
        <dbReference type="Proteomes" id="UP000498980"/>
    </source>
</evidence>
<evidence type="ECO:0000259" key="1">
    <source>
        <dbReference type="Pfam" id="PF08667"/>
    </source>
</evidence>
<gene>
    <name evidence="2" type="ORF">Sfulv_62520</name>
</gene>
<organism evidence="2 3">
    <name type="scientific">Streptomyces fulvorobeus</name>
    <dbReference type="NCBI Taxonomy" id="284028"/>
    <lineage>
        <taxon>Bacteria</taxon>
        <taxon>Bacillati</taxon>
        <taxon>Actinomycetota</taxon>
        <taxon>Actinomycetes</taxon>
        <taxon>Kitasatosporales</taxon>
        <taxon>Streptomycetaceae</taxon>
        <taxon>Streptomyces</taxon>
    </lineage>
</organism>
<protein>
    <recommendedName>
        <fullName evidence="1">Transcription regulator BetR N-terminal domain-containing protein</fullName>
    </recommendedName>
</protein>
<reference evidence="2 3" key="1">
    <citation type="submission" date="2020-05" db="EMBL/GenBank/DDBJ databases">
        <title>Whole genome shotgun sequence of Streptomyces fulvorobeus NBRC 15897.</title>
        <authorList>
            <person name="Komaki H."/>
            <person name="Tamura T."/>
        </authorList>
    </citation>
    <scope>NUCLEOTIDE SEQUENCE [LARGE SCALE GENOMIC DNA]</scope>
    <source>
        <strain evidence="2 3">NBRC 15897</strain>
    </source>
</reference>
<dbReference type="GO" id="GO:0003677">
    <property type="term" value="F:DNA binding"/>
    <property type="evidence" value="ECO:0007669"/>
    <property type="project" value="InterPro"/>
</dbReference>
<dbReference type="AlphaFoldDB" id="A0A7J0CG46"/>
<feature type="domain" description="Transcription regulator BetR N-terminal" evidence="1">
    <location>
        <begin position="16"/>
        <end position="60"/>
    </location>
</feature>
<evidence type="ECO:0000313" key="2">
    <source>
        <dbReference type="EMBL" id="GFN01442.1"/>
    </source>
</evidence>
<accession>A0A7J0CG46</accession>
<comment type="caution">
    <text evidence="2">The sequence shown here is derived from an EMBL/GenBank/DDBJ whole genome shotgun (WGS) entry which is preliminary data.</text>
</comment>
<dbReference type="InterPro" id="IPR013975">
    <property type="entry name" value="Tscrpt_reg_BetR_N"/>
</dbReference>